<feature type="domain" description="ABC transmembrane type-1" evidence="8">
    <location>
        <begin position="86"/>
        <end position="281"/>
    </location>
</feature>
<comment type="caution">
    <text evidence="9">The sequence shown here is derived from an EMBL/GenBank/DDBJ whole genome shotgun (WGS) entry which is preliminary data.</text>
</comment>
<evidence type="ECO:0000256" key="2">
    <source>
        <dbReference type="ARBA" id="ARBA00022448"/>
    </source>
</evidence>
<dbReference type="EMBL" id="BMVC01000015">
    <property type="protein sequence ID" value="GHD09268.1"/>
    <property type="molecule type" value="Genomic_DNA"/>
</dbReference>
<evidence type="ECO:0000256" key="4">
    <source>
        <dbReference type="ARBA" id="ARBA00022692"/>
    </source>
</evidence>
<sequence length="294" mass="31968">MANPALPRPVLTPAPRRKFQRPRVRHVVYTFVWAMVAFDLLVLVWMALSSFKTAREIFAAPFGLPESWQLENWARAWEVGDFGPAILRTLLVVAATAIGTVAIAAPAAYALSRFGARSASGLTSFMAMGLGIPIQAIMLPLFVAMSQIGLVNSLGGLILVYIATSVPFAVFFLTAFFRSLSAELEEAAALDGATPWRTFWQIMLPLARSGIVTLVILNVIGHWSEGMLAMIFLQDPQQQTLSLALLGFMSRVQFSGADWGGLFAAIGLVVLPLLLVYIWLGRRIIEGMTLGSGK</sequence>
<keyword evidence="3" id="KW-1003">Cell membrane</keyword>
<evidence type="ECO:0000256" key="7">
    <source>
        <dbReference type="RuleBase" id="RU363032"/>
    </source>
</evidence>
<evidence type="ECO:0000256" key="1">
    <source>
        <dbReference type="ARBA" id="ARBA00004651"/>
    </source>
</evidence>
<dbReference type="PANTHER" id="PTHR32243:SF24">
    <property type="entry name" value="DIACETYLCHITOBIOSE UPTAKE SYSTEM PERMEASE PROTEIN NGCG"/>
    <property type="match status" value="1"/>
</dbReference>
<feature type="transmembrane region" description="Helical" evidence="7">
    <location>
        <begin position="157"/>
        <end position="177"/>
    </location>
</feature>
<evidence type="ECO:0000313" key="10">
    <source>
        <dbReference type="Proteomes" id="UP000638353"/>
    </source>
</evidence>
<dbReference type="AlphaFoldDB" id="A0A918X3W3"/>
<feature type="transmembrane region" description="Helical" evidence="7">
    <location>
        <begin position="123"/>
        <end position="145"/>
    </location>
</feature>
<dbReference type="PANTHER" id="PTHR32243">
    <property type="entry name" value="MALTOSE TRANSPORT SYSTEM PERMEASE-RELATED"/>
    <property type="match status" value="1"/>
</dbReference>
<dbReference type="Gene3D" id="1.10.3720.10">
    <property type="entry name" value="MetI-like"/>
    <property type="match status" value="1"/>
</dbReference>
<feature type="transmembrane region" description="Helical" evidence="7">
    <location>
        <begin position="26"/>
        <end position="48"/>
    </location>
</feature>
<evidence type="ECO:0000256" key="6">
    <source>
        <dbReference type="ARBA" id="ARBA00023136"/>
    </source>
</evidence>
<dbReference type="GO" id="GO:0055085">
    <property type="term" value="P:transmembrane transport"/>
    <property type="evidence" value="ECO:0007669"/>
    <property type="project" value="InterPro"/>
</dbReference>
<dbReference type="RefSeq" id="WP_229898353.1">
    <property type="nucleotide sequence ID" value="NZ_BMVC01000015.1"/>
</dbReference>
<reference evidence="9" key="1">
    <citation type="journal article" date="2014" name="Int. J. Syst. Evol. Microbiol.">
        <title>Complete genome sequence of Corynebacterium casei LMG S-19264T (=DSM 44701T), isolated from a smear-ripened cheese.</title>
        <authorList>
            <consortium name="US DOE Joint Genome Institute (JGI-PGF)"/>
            <person name="Walter F."/>
            <person name="Albersmeier A."/>
            <person name="Kalinowski J."/>
            <person name="Ruckert C."/>
        </authorList>
    </citation>
    <scope>NUCLEOTIDE SEQUENCE</scope>
    <source>
        <strain evidence="9">JCM 4637</strain>
    </source>
</reference>
<keyword evidence="6 7" id="KW-0472">Membrane</keyword>
<dbReference type="Proteomes" id="UP000638353">
    <property type="component" value="Unassembled WGS sequence"/>
</dbReference>
<organism evidence="9 10">
    <name type="scientific">Streptomyces finlayi</name>
    <dbReference type="NCBI Taxonomy" id="67296"/>
    <lineage>
        <taxon>Bacteria</taxon>
        <taxon>Bacillati</taxon>
        <taxon>Actinomycetota</taxon>
        <taxon>Actinomycetes</taxon>
        <taxon>Kitasatosporales</taxon>
        <taxon>Streptomycetaceae</taxon>
        <taxon>Streptomyces</taxon>
    </lineage>
</organism>
<reference evidence="9" key="2">
    <citation type="submission" date="2020-09" db="EMBL/GenBank/DDBJ databases">
        <authorList>
            <person name="Sun Q."/>
            <person name="Ohkuma M."/>
        </authorList>
    </citation>
    <scope>NUCLEOTIDE SEQUENCE</scope>
    <source>
        <strain evidence="9">JCM 4637</strain>
    </source>
</reference>
<feature type="transmembrane region" description="Helical" evidence="7">
    <location>
        <begin position="85"/>
        <end position="111"/>
    </location>
</feature>
<keyword evidence="2 7" id="KW-0813">Transport</keyword>
<dbReference type="CDD" id="cd06261">
    <property type="entry name" value="TM_PBP2"/>
    <property type="match status" value="1"/>
</dbReference>
<keyword evidence="5 7" id="KW-1133">Transmembrane helix</keyword>
<evidence type="ECO:0000256" key="5">
    <source>
        <dbReference type="ARBA" id="ARBA00022989"/>
    </source>
</evidence>
<evidence type="ECO:0000259" key="8">
    <source>
        <dbReference type="PROSITE" id="PS50928"/>
    </source>
</evidence>
<accession>A0A918X3W3</accession>
<protein>
    <submittedName>
        <fullName evidence="9">Sugar ABC transporter permease</fullName>
    </submittedName>
</protein>
<dbReference type="InterPro" id="IPR000515">
    <property type="entry name" value="MetI-like"/>
</dbReference>
<gene>
    <name evidence="9" type="ORF">GCM10010334_63420</name>
</gene>
<proteinExistence type="inferred from homology"/>
<feature type="transmembrane region" description="Helical" evidence="7">
    <location>
        <begin position="198"/>
        <end position="220"/>
    </location>
</feature>
<evidence type="ECO:0000256" key="3">
    <source>
        <dbReference type="ARBA" id="ARBA00022475"/>
    </source>
</evidence>
<dbReference type="InterPro" id="IPR050901">
    <property type="entry name" value="BP-dep_ABC_trans_perm"/>
</dbReference>
<dbReference type="InterPro" id="IPR035906">
    <property type="entry name" value="MetI-like_sf"/>
</dbReference>
<comment type="subcellular location">
    <subcellularLocation>
        <location evidence="1 7">Cell membrane</location>
        <topology evidence="1 7">Multi-pass membrane protein</topology>
    </subcellularLocation>
</comment>
<name>A0A918X3W3_9ACTN</name>
<dbReference type="PROSITE" id="PS50928">
    <property type="entry name" value="ABC_TM1"/>
    <property type="match status" value="1"/>
</dbReference>
<dbReference type="Pfam" id="PF00528">
    <property type="entry name" value="BPD_transp_1"/>
    <property type="match status" value="1"/>
</dbReference>
<feature type="transmembrane region" description="Helical" evidence="7">
    <location>
        <begin position="259"/>
        <end position="280"/>
    </location>
</feature>
<evidence type="ECO:0000313" key="9">
    <source>
        <dbReference type="EMBL" id="GHD09268.1"/>
    </source>
</evidence>
<keyword evidence="4 7" id="KW-0812">Transmembrane</keyword>
<dbReference type="GO" id="GO:0005886">
    <property type="term" value="C:plasma membrane"/>
    <property type="evidence" value="ECO:0007669"/>
    <property type="project" value="UniProtKB-SubCell"/>
</dbReference>
<dbReference type="SUPFAM" id="SSF161098">
    <property type="entry name" value="MetI-like"/>
    <property type="match status" value="1"/>
</dbReference>
<comment type="similarity">
    <text evidence="7">Belongs to the binding-protein-dependent transport system permease family.</text>
</comment>